<keyword evidence="3" id="KW-1185">Reference proteome</keyword>
<protein>
    <submittedName>
        <fullName evidence="2">Uncharacterized protein</fullName>
    </submittedName>
</protein>
<dbReference type="GeneID" id="20236385"/>
<evidence type="ECO:0000256" key="1">
    <source>
        <dbReference type="SAM" id="MobiDB-lite"/>
    </source>
</evidence>
<dbReference type="HOGENOM" id="CLU_987939_0_0_1"/>
<gene>
    <name evidence="2" type="ORF">LOTGIDRAFT_154738</name>
</gene>
<reference evidence="2 3" key="1">
    <citation type="journal article" date="2013" name="Nature">
        <title>Insights into bilaterian evolution from three spiralian genomes.</title>
        <authorList>
            <person name="Simakov O."/>
            <person name="Marletaz F."/>
            <person name="Cho S.J."/>
            <person name="Edsinger-Gonzales E."/>
            <person name="Havlak P."/>
            <person name="Hellsten U."/>
            <person name="Kuo D.H."/>
            <person name="Larsson T."/>
            <person name="Lv J."/>
            <person name="Arendt D."/>
            <person name="Savage R."/>
            <person name="Osoegawa K."/>
            <person name="de Jong P."/>
            <person name="Grimwood J."/>
            <person name="Chapman J.A."/>
            <person name="Shapiro H."/>
            <person name="Aerts A."/>
            <person name="Otillar R.P."/>
            <person name="Terry A.Y."/>
            <person name="Boore J.L."/>
            <person name="Grigoriev I.V."/>
            <person name="Lindberg D.R."/>
            <person name="Seaver E.C."/>
            <person name="Weisblat D.A."/>
            <person name="Putnam N.H."/>
            <person name="Rokhsar D.S."/>
        </authorList>
    </citation>
    <scope>NUCLEOTIDE SEQUENCE [LARGE SCALE GENOMIC DNA]</scope>
</reference>
<evidence type="ECO:0000313" key="3">
    <source>
        <dbReference type="Proteomes" id="UP000030746"/>
    </source>
</evidence>
<name>V4A1Q7_LOTGI</name>
<proteinExistence type="predicted"/>
<feature type="region of interest" description="Disordered" evidence="1">
    <location>
        <begin position="219"/>
        <end position="273"/>
    </location>
</feature>
<dbReference type="AlphaFoldDB" id="V4A1Q7"/>
<dbReference type="RefSeq" id="XP_009062183.1">
    <property type="nucleotide sequence ID" value="XM_009063935.1"/>
</dbReference>
<dbReference type="Proteomes" id="UP000030746">
    <property type="component" value="Unassembled WGS sequence"/>
</dbReference>
<dbReference type="EMBL" id="KB202953">
    <property type="protein sequence ID" value="ESO87236.1"/>
    <property type="molecule type" value="Genomic_DNA"/>
</dbReference>
<accession>V4A1Q7</accession>
<feature type="compositionally biased region" description="Polar residues" evidence="1">
    <location>
        <begin position="254"/>
        <end position="263"/>
    </location>
</feature>
<dbReference type="CTD" id="20236385"/>
<dbReference type="KEGG" id="lgi:LOTGIDRAFT_154738"/>
<organism evidence="2 3">
    <name type="scientific">Lottia gigantea</name>
    <name type="common">Giant owl limpet</name>
    <dbReference type="NCBI Taxonomy" id="225164"/>
    <lineage>
        <taxon>Eukaryota</taxon>
        <taxon>Metazoa</taxon>
        <taxon>Spiralia</taxon>
        <taxon>Lophotrochozoa</taxon>
        <taxon>Mollusca</taxon>
        <taxon>Gastropoda</taxon>
        <taxon>Patellogastropoda</taxon>
        <taxon>Lottioidea</taxon>
        <taxon>Lottiidae</taxon>
        <taxon>Lottia</taxon>
    </lineage>
</organism>
<evidence type="ECO:0000313" key="2">
    <source>
        <dbReference type="EMBL" id="ESO87236.1"/>
    </source>
</evidence>
<feature type="compositionally biased region" description="Low complexity" evidence="1">
    <location>
        <begin position="222"/>
        <end position="243"/>
    </location>
</feature>
<sequence>MMKVQRPLCPDITFRLIHDISPDTLGDINEPGELSEKDLRITDFLSDTYNNWIKTSSDITNKNDKNKEYTKSSKIIANDSNKKDMACENDDALRFLEHALKERTPYTKSTNSINNNIVEKNYLSKELICTKNEWNEKQLDNRLSPVDITLKENKPRRPRKLPEIPKKHHGLAAVNKKSLAEELGDVLITKLENDDTDDVFDENSEDAFLRRHAGHLFDRANRSSNTTPRSNRSRTGSNSTDSDFNIDDDDTRSQHPSVISYSSGRGRKGSDDNSKTYFYLQY</sequence>